<feature type="domain" description="N-acetyltransferase" evidence="1">
    <location>
        <begin position="146"/>
        <end position="309"/>
    </location>
</feature>
<dbReference type="AlphaFoldDB" id="A0A511N9T9"/>
<dbReference type="Gene3D" id="3.40.630.30">
    <property type="match status" value="1"/>
</dbReference>
<dbReference type="PROSITE" id="PS51186">
    <property type="entry name" value="GNAT"/>
    <property type="match status" value="1"/>
</dbReference>
<dbReference type="SUPFAM" id="SSF55729">
    <property type="entry name" value="Acyl-CoA N-acyltransferases (Nat)"/>
    <property type="match status" value="1"/>
</dbReference>
<keyword evidence="3" id="KW-1185">Reference proteome</keyword>
<evidence type="ECO:0000313" key="3">
    <source>
        <dbReference type="Proteomes" id="UP000321306"/>
    </source>
</evidence>
<dbReference type="EMBL" id="BJXB01000038">
    <property type="protein sequence ID" value="GEM49592.1"/>
    <property type="molecule type" value="Genomic_DNA"/>
</dbReference>
<name>A0A511N9T9_DEIC1</name>
<comment type="caution">
    <text evidence="2">The sequence shown here is derived from an EMBL/GenBank/DDBJ whole genome shotgun (WGS) entry which is preliminary data.</text>
</comment>
<evidence type="ECO:0000259" key="1">
    <source>
        <dbReference type="PROSITE" id="PS51186"/>
    </source>
</evidence>
<dbReference type="Proteomes" id="UP000321306">
    <property type="component" value="Unassembled WGS sequence"/>
</dbReference>
<dbReference type="OrthoDB" id="3971434at2"/>
<dbReference type="InterPro" id="IPR000182">
    <property type="entry name" value="GNAT_dom"/>
</dbReference>
<organism evidence="2 3">
    <name type="scientific">Deinococcus cellulosilyticus (strain DSM 18568 / NBRC 106333 / KACC 11606 / 5516J-15)</name>
    <dbReference type="NCBI Taxonomy" id="1223518"/>
    <lineage>
        <taxon>Bacteria</taxon>
        <taxon>Thermotogati</taxon>
        <taxon>Deinococcota</taxon>
        <taxon>Deinococci</taxon>
        <taxon>Deinococcales</taxon>
        <taxon>Deinococcaceae</taxon>
        <taxon>Deinococcus</taxon>
    </lineage>
</organism>
<evidence type="ECO:0000313" key="2">
    <source>
        <dbReference type="EMBL" id="GEM49592.1"/>
    </source>
</evidence>
<proteinExistence type="predicted"/>
<dbReference type="CDD" id="cd04301">
    <property type="entry name" value="NAT_SF"/>
    <property type="match status" value="1"/>
</dbReference>
<accession>A0A511N9T9</accession>
<dbReference type="Pfam" id="PF00583">
    <property type="entry name" value="Acetyltransf_1"/>
    <property type="match status" value="1"/>
</dbReference>
<dbReference type="RefSeq" id="WP_146890420.1">
    <property type="nucleotide sequence ID" value="NZ_BJXB01000038.1"/>
</dbReference>
<sequence length="310" mass="34611">MKISALTPDLFPAAARMLSLQHQKPEDLLLSALRGFDRPGMSGVVAHEGDQLLGFLLGQASMHPFYGRSVRVPLLGQAVSSEHPDLLANLYAALGEQWLLKGNFLHQVMVPVAHTQTQQAWFRLGFGVEQVHGELDLTDLQGKLSPQVRRATLADLDQLADLVAVIGRHYVHAPVFEPFYPEQPADLLEGYAEVLQETDWTLWLYEEERQVLAFQLHAPLKATWEVPEHTAELKTAATLPAARGRGLQKTLLRHALLDLKVHGVQQLRADWRGTNLQSARAWRGLGFQETVFRLSRRLPADLGWARGAAE</sequence>
<gene>
    <name evidence="2" type="ORF">DC3_52270</name>
</gene>
<protein>
    <recommendedName>
        <fullName evidence="1">N-acetyltransferase domain-containing protein</fullName>
    </recommendedName>
</protein>
<reference evidence="2 3" key="1">
    <citation type="submission" date="2019-07" db="EMBL/GenBank/DDBJ databases">
        <title>Whole genome shotgun sequence of Deinococcus cellulosilyticus NBRC 106333.</title>
        <authorList>
            <person name="Hosoyama A."/>
            <person name="Uohara A."/>
            <person name="Ohji S."/>
            <person name="Ichikawa N."/>
        </authorList>
    </citation>
    <scope>NUCLEOTIDE SEQUENCE [LARGE SCALE GENOMIC DNA]</scope>
    <source>
        <strain evidence="2 3">NBRC 106333</strain>
    </source>
</reference>
<dbReference type="InterPro" id="IPR016181">
    <property type="entry name" value="Acyl_CoA_acyltransferase"/>
</dbReference>
<dbReference type="GO" id="GO:0016747">
    <property type="term" value="F:acyltransferase activity, transferring groups other than amino-acyl groups"/>
    <property type="evidence" value="ECO:0007669"/>
    <property type="project" value="InterPro"/>
</dbReference>